<protein>
    <submittedName>
        <fullName evidence="3">Uncharacterized protein</fullName>
    </submittedName>
</protein>
<organism evidence="3 4">
    <name type="scientific">Maioricimonas rarisocia</name>
    <dbReference type="NCBI Taxonomy" id="2528026"/>
    <lineage>
        <taxon>Bacteria</taxon>
        <taxon>Pseudomonadati</taxon>
        <taxon>Planctomycetota</taxon>
        <taxon>Planctomycetia</taxon>
        <taxon>Planctomycetales</taxon>
        <taxon>Planctomycetaceae</taxon>
        <taxon>Maioricimonas</taxon>
    </lineage>
</organism>
<dbReference type="EMBL" id="CP036275">
    <property type="protein sequence ID" value="QDU35961.1"/>
    <property type="molecule type" value="Genomic_DNA"/>
</dbReference>
<feature type="signal peptide" evidence="2">
    <location>
        <begin position="1"/>
        <end position="25"/>
    </location>
</feature>
<keyword evidence="2" id="KW-0732">Signal</keyword>
<gene>
    <name evidence="3" type="ORF">Mal4_02440</name>
</gene>
<dbReference type="KEGG" id="mri:Mal4_02440"/>
<dbReference type="RefSeq" id="WP_145366675.1">
    <property type="nucleotide sequence ID" value="NZ_CP036275.1"/>
</dbReference>
<sequence length="366" mass="38856" precursor="true">MTDFVPYVRWSCLTLVLAFSHSAVAAESVSLDKALSGLAGDIAAALPRFGAESLAVGTFTAPPQLVASGGAGIANQLTGHLEKAGVLIARRANVGLRGRFSLGKTARGQATATITGELVDNSDRTLLSFSRQVESESDIASITGLTFEVEADAPIKQRSEEIVATVDNPTTHLDGTVVRARDGSPYGIELLVKDPGGSFSPRPGVLDDGLAFVDIAVNDIYRIRLINDTDYDAAALVTIDGLSIFAFSDHPEYKHFIIPAESSGTIRGWHKTNQKVNEFHVKDYADSAAAQRLIDSSQVGTITVSFSAAWPLDGDPPPDEPGRVRGPDGKRATAVGRTVESVSAEVKREVGRLRAAVSLRYDKPAE</sequence>
<dbReference type="OrthoDB" id="254232at2"/>
<evidence type="ECO:0000256" key="1">
    <source>
        <dbReference type="SAM" id="MobiDB-lite"/>
    </source>
</evidence>
<dbReference type="Proteomes" id="UP000320496">
    <property type="component" value="Chromosome"/>
</dbReference>
<evidence type="ECO:0000313" key="4">
    <source>
        <dbReference type="Proteomes" id="UP000320496"/>
    </source>
</evidence>
<feature type="region of interest" description="Disordered" evidence="1">
    <location>
        <begin position="310"/>
        <end position="337"/>
    </location>
</feature>
<feature type="chain" id="PRO_5021983971" evidence="2">
    <location>
        <begin position="26"/>
        <end position="366"/>
    </location>
</feature>
<feature type="compositionally biased region" description="Basic and acidic residues" evidence="1">
    <location>
        <begin position="320"/>
        <end position="331"/>
    </location>
</feature>
<evidence type="ECO:0000313" key="3">
    <source>
        <dbReference type="EMBL" id="QDU35961.1"/>
    </source>
</evidence>
<accession>A0A517Z0E2</accession>
<keyword evidence="4" id="KW-1185">Reference proteome</keyword>
<reference evidence="3 4" key="1">
    <citation type="submission" date="2019-02" db="EMBL/GenBank/DDBJ databases">
        <title>Deep-cultivation of Planctomycetes and their phenomic and genomic characterization uncovers novel biology.</title>
        <authorList>
            <person name="Wiegand S."/>
            <person name="Jogler M."/>
            <person name="Boedeker C."/>
            <person name="Pinto D."/>
            <person name="Vollmers J."/>
            <person name="Rivas-Marin E."/>
            <person name="Kohn T."/>
            <person name="Peeters S.H."/>
            <person name="Heuer A."/>
            <person name="Rast P."/>
            <person name="Oberbeckmann S."/>
            <person name="Bunk B."/>
            <person name="Jeske O."/>
            <person name="Meyerdierks A."/>
            <person name="Storesund J.E."/>
            <person name="Kallscheuer N."/>
            <person name="Luecker S."/>
            <person name="Lage O.M."/>
            <person name="Pohl T."/>
            <person name="Merkel B.J."/>
            <person name="Hornburger P."/>
            <person name="Mueller R.-W."/>
            <person name="Bruemmer F."/>
            <person name="Labrenz M."/>
            <person name="Spormann A.M."/>
            <person name="Op den Camp H."/>
            <person name="Overmann J."/>
            <person name="Amann R."/>
            <person name="Jetten M.S.M."/>
            <person name="Mascher T."/>
            <person name="Medema M.H."/>
            <person name="Devos D.P."/>
            <person name="Kaster A.-K."/>
            <person name="Ovreas L."/>
            <person name="Rohde M."/>
            <person name="Galperin M.Y."/>
            <person name="Jogler C."/>
        </authorList>
    </citation>
    <scope>NUCLEOTIDE SEQUENCE [LARGE SCALE GENOMIC DNA]</scope>
    <source>
        <strain evidence="3 4">Mal4</strain>
    </source>
</reference>
<name>A0A517Z0E2_9PLAN</name>
<dbReference type="AlphaFoldDB" id="A0A517Z0E2"/>
<proteinExistence type="predicted"/>
<evidence type="ECO:0000256" key="2">
    <source>
        <dbReference type="SAM" id="SignalP"/>
    </source>
</evidence>